<evidence type="ECO:0000256" key="2">
    <source>
        <dbReference type="ARBA" id="ARBA00023136"/>
    </source>
</evidence>
<evidence type="ECO:0000256" key="3">
    <source>
        <dbReference type="ARBA" id="ARBA00023180"/>
    </source>
</evidence>
<feature type="signal peptide" evidence="4">
    <location>
        <begin position="1"/>
        <end position="17"/>
    </location>
</feature>
<keyword evidence="4" id="KW-0732">Signal</keyword>
<name>A0A0G4F104_9ALVE</name>
<reference evidence="5" key="1">
    <citation type="submission" date="2014-11" db="EMBL/GenBank/DDBJ databases">
        <authorList>
            <person name="Otto D Thomas"/>
            <person name="Naeem Raeece"/>
        </authorList>
    </citation>
    <scope>NUCLEOTIDE SEQUENCE</scope>
</reference>
<dbReference type="AlphaFoldDB" id="A0A0G4F104"/>
<feature type="chain" id="PRO_5005188137" description="PSI domain-containing protein" evidence="4">
    <location>
        <begin position="18"/>
        <end position="134"/>
    </location>
</feature>
<evidence type="ECO:0008006" key="6">
    <source>
        <dbReference type="Google" id="ProtNLM"/>
    </source>
</evidence>
<gene>
    <name evidence="5" type="ORF">Cvel_14435</name>
</gene>
<evidence type="ECO:0000313" key="5">
    <source>
        <dbReference type="EMBL" id="CEM04885.1"/>
    </source>
</evidence>
<proteinExistence type="predicted"/>
<keyword evidence="3" id="KW-0325">Glycoprotein</keyword>
<dbReference type="GO" id="GO:0016020">
    <property type="term" value="C:membrane"/>
    <property type="evidence" value="ECO:0007669"/>
    <property type="project" value="UniProtKB-SubCell"/>
</dbReference>
<dbReference type="VEuPathDB" id="CryptoDB:Cvel_14435"/>
<comment type="subcellular location">
    <subcellularLocation>
        <location evidence="1">Membrane</location>
    </subcellularLocation>
</comment>
<keyword evidence="2" id="KW-0472">Membrane</keyword>
<sequence>MKFAFILFAVFFCLSTAFECGNYSNCDECVKYAGCQWAPRVGRCMKSDDAASAGHPIVTGLSCECLGISSCEDCAKKAAYCAWCQKSDGWYTRNMCVSNKSENEERCDVAYASMAMDCPKKKVFLGKKDERVFA</sequence>
<evidence type="ECO:0000256" key="1">
    <source>
        <dbReference type="ARBA" id="ARBA00004370"/>
    </source>
</evidence>
<protein>
    <recommendedName>
        <fullName evidence="6">PSI domain-containing protein</fullName>
    </recommendedName>
</protein>
<accession>A0A0G4F104</accession>
<dbReference type="Pfam" id="PF01437">
    <property type="entry name" value="PSI"/>
    <property type="match status" value="1"/>
</dbReference>
<dbReference type="EMBL" id="CDMZ01000030">
    <property type="protein sequence ID" value="CEM04885.1"/>
    <property type="molecule type" value="Genomic_DNA"/>
</dbReference>
<dbReference type="InterPro" id="IPR002165">
    <property type="entry name" value="Plexin_repeat"/>
</dbReference>
<evidence type="ECO:0000256" key="4">
    <source>
        <dbReference type="SAM" id="SignalP"/>
    </source>
</evidence>
<organism evidence="5">
    <name type="scientific">Chromera velia CCMP2878</name>
    <dbReference type="NCBI Taxonomy" id="1169474"/>
    <lineage>
        <taxon>Eukaryota</taxon>
        <taxon>Sar</taxon>
        <taxon>Alveolata</taxon>
        <taxon>Colpodellida</taxon>
        <taxon>Chromeraceae</taxon>
        <taxon>Chromera</taxon>
    </lineage>
</organism>